<evidence type="ECO:0000256" key="5">
    <source>
        <dbReference type="ARBA" id="ARBA00022777"/>
    </source>
</evidence>
<evidence type="ECO:0000256" key="6">
    <source>
        <dbReference type="ARBA" id="ARBA00022840"/>
    </source>
</evidence>
<dbReference type="GO" id="GO:0005829">
    <property type="term" value="C:cytosol"/>
    <property type="evidence" value="ECO:0007669"/>
    <property type="project" value="TreeGrafter"/>
</dbReference>
<dbReference type="GO" id="GO:0005524">
    <property type="term" value="F:ATP binding"/>
    <property type="evidence" value="ECO:0007669"/>
    <property type="project" value="UniProtKB-UniRule"/>
</dbReference>
<feature type="binding site" evidence="9">
    <location>
        <begin position="12"/>
        <end position="20"/>
    </location>
    <ligand>
        <name>ATP</name>
        <dbReference type="ChEBI" id="CHEBI:30616"/>
    </ligand>
</feature>
<dbReference type="GO" id="GO:0036430">
    <property type="term" value="F:CMP kinase activity"/>
    <property type="evidence" value="ECO:0007669"/>
    <property type="project" value="RHEA"/>
</dbReference>
<dbReference type="AlphaFoldDB" id="A0A495ACK9"/>
<comment type="catalytic activity">
    <reaction evidence="8 9">
        <text>CMP + ATP = CDP + ADP</text>
        <dbReference type="Rhea" id="RHEA:11600"/>
        <dbReference type="ChEBI" id="CHEBI:30616"/>
        <dbReference type="ChEBI" id="CHEBI:58069"/>
        <dbReference type="ChEBI" id="CHEBI:60377"/>
        <dbReference type="ChEBI" id="CHEBI:456216"/>
        <dbReference type="EC" id="2.7.4.25"/>
    </reaction>
</comment>
<dbReference type="Proteomes" id="UP000269301">
    <property type="component" value="Unassembled WGS sequence"/>
</dbReference>
<reference evidence="11 12" key="1">
    <citation type="journal article" date="2016" name="Int. J. Syst. Evol. Microbiol.">
        <title>Oceanobacillus halophilus sp. nov., a novel moderately halophilic bacterium from a hypersaline lake.</title>
        <authorList>
            <person name="Amoozegar M.A."/>
            <person name="Bagheri M."/>
            <person name="Makhdoumi A."/>
            <person name="Nikou M.M."/>
            <person name="Fazeli S.A.S."/>
            <person name="Schumann P."/>
            <person name="Sproer C."/>
            <person name="Sanchez-Porro C."/>
            <person name="Ventosa A."/>
        </authorList>
    </citation>
    <scope>NUCLEOTIDE SEQUENCE [LARGE SCALE GENOMIC DNA]</scope>
    <source>
        <strain evidence="11 12">DSM 23996</strain>
    </source>
</reference>
<comment type="similarity">
    <text evidence="1 9">Belongs to the cytidylate kinase family. Type 1 subfamily.</text>
</comment>
<evidence type="ECO:0000256" key="9">
    <source>
        <dbReference type="HAMAP-Rule" id="MF_00238"/>
    </source>
</evidence>
<dbReference type="FunFam" id="3.40.50.300:FF:000484">
    <property type="entry name" value="Cytidylate kinase"/>
    <property type="match status" value="1"/>
</dbReference>
<dbReference type="GO" id="GO:0015949">
    <property type="term" value="P:nucleobase-containing small molecule interconversion"/>
    <property type="evidence" value="ECO:0007669"/>
    <property type="project" value="TreeGrafter"/>
</dbReference>
<protein>
    <recommendedName>
        <fullName evidence="9">Cytidylate kinase</fullName>
        <shortName evidence="9">CK</shortName>
        <ecNumber evidence="9">2.7.4.25</ecNumber>
    </recommendedName>
    <alternativeName>
        <fullName evidence="9">Cytidine monophosphate kinase</fullName>
        <shortName evidence="9">CMP kinase</shortName>
    </alternativeName>
</protein>
<evidence type="ECO:0000313" key="12">
    <source>
        <dbReference type="Proteomes" id="UP000269301"/>
    </source>
</evidence>
<dbReference type="CDD" id="cd02020">
    <property type="entry name" value="CMPK"/>
    <property type="match status" value="1"/>
</dbReference>
<comment type="caution">
    <text evidence="11">The sequence shown here is derived from an EMBL/GenBank/DDBJ whole genome shotgun (WGS) entry which is preliminary data.</text>
</comment>
<dbReference type="EC" id="2.7.4.25" evidence="9"/>
<evidence type="ECO:0000256" key="7">
    <source>
        <dbReference type="ARBA" id="ARBA00047615"/>
    </source>
</evidence>
<dbReference type="InterPro" id="IPR027417">
    <property type="entry name" value="P-loop_NTPase"/>
</dbReference>
<dbReference type="EMBL" id="RBZP01000001">
    <property type="protein sequence ID" value="RKQ37678.1"/>
    <property type="molecule type" value="Genomic_DNA"/>
</dbReference>
<evidence type="ECO:0000256" key="8">
    <source>
        <dbReference type="ARBA" id="ARBA00048478"/>
    </source>
</evidence>
<dbReference type="GO" id="GO:0036431">
    <property type="term" value="F:dCMP kinase activity"/>
    <property type="evidence" value="ECO:0007669"/>
    <property type="project" value="InterPro"/>
</dbReference>
<keyword evidence="3 9" id="KW-0808">Transferase</keyword>
<evidence type="ECO:0000313" key="11">
    <source>
        <dbReference type="EMBL" id="RKQ37678.1"/>
    </source>
</evidence>
<keyword evidence="12" id="KW-1185">Reference proteome</keyword>
<feature type="domain" description="Cytidylate kinase" evidence="10">
    <location>
        <begin position="8"/>
        <end position="221"/>
    </location>
</feature>
<organism evidence="11 12">
    <name type="scientific">Oceanobacillus halophilus</name>
    <dbReference type="NCBI Taxonomy" id="930130"/>
    <lineage>
        <taxon>Bacteria</taxon>
        <taxon>Bacillati</taxon>
        <taxon>Bacillota</taxon>
        <taxon>Bacilli</taxon>
        <taxon>Bacillales</taxon>
        <taxon>Bacillaceae</taxon>
        <taxon>Oceanobacillus</taxon>
    </lineage>
</organism>
<dbReference type="InterPro" id="IPR011994">
    <property type="entry name" value="Cytidylate_kinase_dom"/>
</dbReference>
<comment type="catalytic activity">
    <reaction evidence="7 9">
        <text>dCMP + ATP = dCDP + ADP</text>
        <dbReference type="Rhea" id="RHEA:25094"/>
        <dbReference type="ChEBI" id="CHEBI:30616"/>
        <dbReference type="ChEBI" id="CHEBI:57566"/>
        <dbReference type="ChEBI" id="CHEBI:58593"/>
        <dbReference type="ChEBI" id="CHEBI:456216"/>
        <dbReference type="EC" id="2.7.4.25"/>
    </reaction>
</comment>
<accession>A0A495ACK9</accession>
<keyword evidence="2 9" id="KW-0963">Cytoplasm</keyword>
<evidence type="ECO:0000259" key="10">
    <source>
        <dbReference type="Pfam" id="PF02224"/>
    </source>
</evidence>
<evidence type="ECO:0000256" key="4">
    <source>
        <dbReference type="ARBA" id="ARBA00022741"/>
    </source>
</evidence>
<dbReference type="GO" id="GO:0006220">
    <property type="term" value="P:pyrimidine nucleotide metabolic process"/>
    <property type="evidence" value="ECO:0007669"/>
    <property type="project" value="UniProtKB-UniRule"/>
</dbReference>
<dbReference type="Pfam" id="PF02224">
    <property type="entry name" value="Cytidylate_kin"/>
    <property type="match status" value="1"/>
</dbReference>
<evidence type="ECO:0000256" key="1">
    <source>
        <dbReference type="ARBA" id="ARBA00009427"/>
    </source>
</evidence>
<dbReference type="HAMAP" id="MF_00238">
    <property type="entry name" value="Cytidyl_kinase_type1"/>
    <property type="match status" value="1"/>
</dbReference>
<dbReference type="Gene3D" id="3.40.50.300">
    <property type="entry name" value="P-loop containing nucleotide triphosphate hydrolases"/>
    <property type="match status" value="1"/>
</dbReference>
<dbReference type="OrthoDB" id="9807434at2"/>
<keyword evidence="6 9" id="KW-0067">ATP-binding</keyword>
<dbReference type="InterPro" id="IPR003136">
    <property type="entry name" value="Cytidylate_kin"/>
</dbReference>
<dbReference type="PANTHER" id="PTHR21299:SF2">
    <property type="entry name" value="CYTIDYLATE KINASE"/>
    <property type="match status" value="1"/>
</dbReference>
<dbReference type="NCBIfam" id="TIGR00017">
    <property type="entry name" value="cmk"/>
    <property type="match status" value="1"/>
</dbReference>
<proteinExistence type="inferred from homology"/>
<sequence>MIERKIAIAIDGPAAAGKSTVAKIVAEKLSYIYIDTGAMYRAITLKALTHGVELNDEKAILELLLHTDIELSQKENKQIVLLDGEDVTEEIRTQKVTNNVSSIAKLASVRKEMVIRQQALAESRGVVMDGRDIGTHVLPDSEVKIFLIASVEERAKRRYEENIRRGIDSNLEELKEEIKTRDEIDSKREASPLIKAEDAIEVDTTSLSINEVVQQILNAVSNFLKKDKARRG</sequence>
<dbReference type="PANTHER" id="PTHR21299">
    <property type="entry name" value="CYTIDYLATE KINASE/PANTOATE-BETA-ALANINE LIGASE"/>
    <property type="match status" value="1"/>
</dbReference>
<evidence type="ECO:0000256" key="3">
    <source>
        <dbReference type="ARBA" id="ARBA00022679"/>
    </source>
</evidence>
<evidence type="ECO:0000256" key="2">
    <source>
        <dbReference type="ARBA" id="ARBA00022490"/>
    </source>
</evidence>
<gene>
    <name evidence="9" type="primary">cmk</name>
    <name evidence="11" type="ORF">D8M06_02415</name>
</gene>
<keyword evidence="4 9" id="KW-0547">Nucleotide-binding</keyword>
<comment type="subcellular location">
    <subcellularLocation>
        <location evidence="9">Cytoplasm</location>
    </subcellularLocation>
</comment>
<dbReference type="SUPFAM" id="SSF52540">
    <property type="entry name" value="P-loop containing nucleoside triphosphate hydrolases"/>
    <property type="match status" value="1"/>
</dbReference>
<name>A0A495ACK9_9BACI</name>
<keyword evidence="5 9" id="KW-0418">Kinase</keyword>